<dbReference type="SUPFAM" id="SSF100950">
    <property type="entry name" value="NagB/RpiA/CoA transferase-like"/>
    <property type="match status" value="1"/>
</dbReference>
<dbReference type="PANTHER" id="PTHR47153:SF2">
    <property type="entry name" value="LACTATE UTILIZATION PROTEIN B"/>
    <property type="match status" value="1"/>
</dbReference>
<dbReference type="NCBIfam" id="TIGR00273">
    <property type="entry name" value="LutB/LldF family L-lactate oxidation iron-sulfur protein"/>
    <property type="match status" value="1"/>
</dbReference>
<dbReference type="Pfam" id="PF13183">
    <property type="entry name" value="Fer4_8"/>
    <property type="match status" value="1"/>
</dbReference>
<feature type="domain" description="4Fe-4S ferredoxin-type" evidence="9">
    <location>
        <begin position="304"/>
        <end position="335"/>
    </location>
</feature>
<reference evidence="10 11" key="1">
    <citation type="submission" date="2019-07" db="EMBL/GenBank/DDBJ databases">
        <title>Whole genome shotgun sequence of Skermanella aerolata NBRC 106429.</title>
        <authorList>
            <person name="Hosoyama A."/>
            <person name="Uohara A."/>
            <person name="Ohji S."/>
            <person name="Ichikawa N."/>
        </authorList>
    </citation>
    <scope>NUCLEOTIDE SEQUENCE [LARGE SCALE GENOMIC DNA]</scope>
    <source>
        <strain evidence="10 11">NBRC 106429</strain>
    </source>
</reference>
<keyword evidence="2" id="KW-0004">4Fe-4S</keyword>
<name>A0A512DNY3_9PROT</name>
<evidence type="ECO:0000256" key="3">
    <source>
        <dbReference type="ARBA" id="ARBA00022723"/>
    </source>
</evidence>
<evidence type="ECO:0000256" key="7">
    <source>
        <dbReference type="ARBA" id="ARBA00023014"/>
    </source>
</evidence>
<gene>
    <name evidence="10" type="ORF">SAE02_23300</name>
</gene>
<keyword evidence="5" id="KW-0249">Electron transport</keyword>
<organism evidence="10 11">
    <name type="scientific">Skermanella aerolata</name>
    <dbReference type="NCBI Taxonomy" id="393310"/>
    <lineage>
        <taxon>Bacteria</taxon>
        <taxon>Pseudomonadati</taxon>
        <taxon>Pseudomonadota</taxon>
        <taxon>Alphaproteobacteria</taxon>
        <taxon>Rhodospirillales</taxon>
        <taxon>Azospirillaceae</taxon>
        <taxon>Skermanella</taxon>
    </lineage>
</organism>
<keyword evidence="4" id="KW-0677">Repeat</keyword>
<dbReference type="InterPro" id="IPR017896">
    <property type="entry name" value="4Fe4S_Fe-S-bd"/>
</dbReference>
<dbReference type="GO" id="GO:0046872">
    <property type="term" value="F:metal ion binding"/>
    <property type="evidence" value="ECO:0007669"/>
    <property type="project" value="UniProtKB-KW"/>
</dbReference>
<evidence type="ECO:0000256" key="5">
    <source>
        <dbReference type="ARBA" id="ARBA00022982"/>
    </source>
</evidence>
<dbReference type="Gene3D" id="1.10.1060.10">
    <property type="entry name" value="Alpha-helical ferredoxin"/>
    <property type="match status" value="1"/>
</dbReference>
<evidence type="ECO:0000256" key="2">
    <source>
        <dbReference type="ARBA" id="ARBA00022485"/>
    </source>
</evidence>
<evidence type="ECO:0000256" key="1">
    <source>
        <dbReference type="ARBA" id="ARBA00022448"/>
    </source>
</evidence>
<dbReference type="InterPro" id="IPR017900">
    <property type="entry name" value="4Fe4S_Fe_S_CS"/>
</dbReference>
<protein>
    <submittedName>
        <fullName evidence="10">Iron-sulfur cluster-binding protein</fullName>
    </submittedName>
</protein>
<keyword evidence="6" id="KW-0408">Iron</keyword>
<dbReference type="PROSITE" id="PS51379">
    <property type="entry name" value="4FE4S_FER_2"/>
    <property type="match status" value="1"/>
</dbReference>
<keyword evidence="7" id="KW-0411">Iron-sulfur</keyword>
<dbReference type="Pfam" id="PF02589">
    <property type="entry name" value="LUD_dom"/>
    <property type="match status" value="1"/>
</dbReference>
<keyword evidence="1" id="KW-0813">Transport</keyword>
<proteinExistence type="predicted"/>
<dbReference type="InterPro" id="IPR037171">
    <property type="entry name" value="NagB/RpiA_transferase-like"/>
</dbReference>
<dbReference type="InterPro" id="IPR024569">
    <property type="entry name" value="LutB_C"/>
</dbReference>
<evidence type="ECO:0000256" key="8">
    <source>
        <dbReference type="SAM" id="MobiDB-lite"/>
    </source>
</evidence>
<evidence type="ECO:0000259" key="9">
    <source>
        <dbReference type="PROSITE" id="PS51379"/>
    </source>
</evidence>
<dbReference type="GO" id="GO:0051539">
    <property type="term" value="F:4 iron, 4 sulfur cluster binding"/>
    <property type="evidence" value="ECO:0007669"/>
    <property type="project" value="UniProtKB-KW"/>
</dbReference>
<dbReference type="InterPro" id="IPR003741">
    <property type="entry name" value="LUD_dom"/>
</dbReference>
<keyword evidence="3" id="KW-0479">Metal-binding</keyword>
<dbReference type="InterPro" id="IPR009051">
    <property type="entry name" value="Helical_ferredxn"/>
</dbReference>
<dbReference type="InterPro" id="IPR024185">
    <property type="entry name" value="FTHF_cligase-like_sf"/>
</dbReference>
<dbReference type="Gene3D" id="3.40.50.10420">
    <property type="entry name" value="NagB/RpiA/CoA transferase-like"/>
    <property type="match status" value="1"/>
</dbReference>
<dbReference type="Proteomes" id="UP000321523">
    <property type="component" value="Unassembled WGS sequence"/>
</dbReference>
<dbReference type="AlphaFoldDB" id="A0A512DNY3"/>
<dbReference type="PANTHER" id="PTHR47153">
    <property type="entry name" value="LACTATE UTILIZATION PROTEIN B"/>
    <property type="match status" value="1"/>
</dbReference>
<sequence length="491" mass="54406">MQSTSHAFKDNAHGALADERLQKALGKMKVGFQDKRTRAVARLPEFDTLRDQSRDIKNHVLEHLDLYLERFEANVIANGGKVHWCRTPGEARDAIVEICRSVDARIVTKGKSMIAEEIELNDHLEKNGLEPVETDLGEYIIQLRKEAPSHIIAPAVHLNKEDVAESFMKAHDKLDPNRSLEEPRALVNEAREMLRQKFLAADVGITGANFLIAETGSTVIVTNEGNGDLTQTLPKIHIVLASLEKIVPTLEDATTILRVLARSATGQEFSSYTTFSTGPRRPGDLDGPEQFHVVLLDNGRTAMLGTEFQEMLRCIRCGACMNHCPVYGAVGGHAYGWVYPGPMGSVLTPGLIGVQEAGHLPNASTFCGKCESVCPMRIPLPKMMRHWREREYEKKMSPQAFRNGLGIWAWFAKRPDMYRLGSRIAMGVLGMLGRRKGKFRSLPLAGGWTDWRDMPAPEGKTFHQLWAERQQGKASTGAATTASSSSDRKAA</sequence>
<dbReference type="InterPro" id="IPR004452">
    <property type="entry name" value="LutB/LldF"/>
</dbReference>
<dbReference type="GO" id="GO:0006089">
    <property type="term" value="P:lactate metabolic process"/>
    <property type="evidence" value="ECO:0007669"/>
    <property type="project" value="InterPro"/>
</dbReference>
<keyword evidence="11" id="KW-1185">Reference proteome</keyword>
<evidence type="ECO:0000256" key="6">
    <source>
        <dbReference type="ARBA" id="ARBA00023004"/>
    </source>
</evidence>
<dbReference type="SUPFAM" id="SSF46548">
    <property type="entry name" value="alpha-helical ferredoxin"/>
    <property type="match status" value="1"/>
</dbReference>
<evidence type="ECO:0000313" key="11">
    <source>
        <dbReference type="Proteomes" id="UP000321523"/>
    </source>
</evidence>
<feature type="compositionally biased region" description="Low complexity" evidence="8">
    <location>
        <begin position="474"/>
        <end position="485"/>
    </location>
</feature>
<comment type="caution">
    <text evidence="10">The sequence shown here is derived from an EMBL/GenBank/DDBJ whole genome shotgun (WGS) entry which is preliminary data.</text>
</comment>
<dbReference type="RefSeq" id="WP_044428367.1">
    <property type="nucleotide sequence ID" value="NZ_BJYZ01000009.1"/>
</dbReference>
<evidence type="ECO:0000256" key="4">
    <source>
        <dbReference type="ARBA" id="ARBA00022737"/>
    </source>
</evidence>
<feature type="region of interest" description="Disordered" evidence="8">
    <location>
        <begin position="468"/>
        <end position="491"/>
    </location>
</feature>
<dbReference type="Pfam" id="PF11870">
    <property type="entry name" value="LutB_C"/>
    <property type="match status" value="1"/>
</dbReference>
<dbReference type="OrthoDB" id="5289041at2"/>
<dbReference type="EMBL" id="BJYZ01000009">
    <property type="protein sequence ID" value="GEO38182.1"/>
    <property type="molecule type" value="Genomic_DNA"/>
</dbReference>
<dbReference type="PROSITE" id="PS00198">
    <property type="entry name" value="4FE4S_FER_1"/>
    <property type="match status" value="1"/>
</dbReference>
<accession>A0A512DNY3</accession>
<evidence type="ECO:0000313" key="10">
    <source>
        <dbReference type="EMBL" id="GEO38182.1"/>
    </source>
</evidence>